<dbReference type="AlphaFoldDB" id="A0A2N0NSN3"/>
<dbReference type="Proteomes" id="UP000232722">
    <property type="component" value="Unassembled WGS sequence"/>
</dbReference>
<protein>
    <submittedName>
        <fullName evidence="1">Uncharacterized protein</fullName>
    </submittedName>
</protein>
<dbReference type="VEuPathDB" id="FungiDB:RhiirA1_541877"/>
<evidence type="ECO:0000313" key="2">
    <source>
        <dbReference type="Proteomes" id="UP000232722"/>
    </source>
</evidence>
<proteinExistence type="predicted"/>
<comment type="caution">
    <text evidence="1">The sequence shown here is derived from an EMBL/GenBank/DDBJ whole genome shotgun (WGS) entry which is preliminary data.</text>
</comment>
<organism evidence="1 2">
    <name type="scientific">Rhizophagus irregularis</name>
    <dbReference type="NCBI Taxonomy" id="588596"/>
    <lineage>
        <taxon>Eukaryota</taxon>
        <taxon>Fungi</taxon>
        <taxon>Fungi incertae sedis</taxon>
        <taxon>Mucoromycota</taxon>
        <taxon>Glomeromycotina</taxon>
        <taxon>Glomeromycetes</taxon>
        <taxon>Glomerales</taxon>
        <taxon>Glomeraceae</taxon>
        <taxon>Rhizophagus</taxon>
    </lineage>
</organism>
<gene>
    <name evidence="1" type="ORF">RhiirA5_432883</name>
</gene>
<reference evidence="1 2" key="1">
    <citation type="submission" date="2016-04" db="EMBL/GenBank/DDBJ databases">
        <title>Genome analyses suggest a sexual origin of heterokaryosis in a supposedly ancient asexual fungus.</title>
        <authorList>
            <person name="Ropars J."/>
            <person name="Sedzielewska K."/>
            <person name="Noel J."/>
            <person name="Charron P."/>
            <person name="Farinelli L."/>
            <person name="Marton T."/>
            <person name="Kruger M."/>
            <person name="Pelin A."/>
            <person name="Brachmann A."/>
            <person name="Corradi N."/>
        </authorList>
    </citation>
    <scope>NUCLEOTIDE SEQUENCE [LARGE SCALE GENOMIC DNA]</scope>
    <source>
        <strain evidence="1 2">A5</strain>
    </source>
</reference>
<name>A0A2N0NSN3_9GLOM</name>
<dbReference type="EMBL" id="LLXJ01003111">
    <property type="protein sequence ID" value="PKB97571.1"/>
    <property type="molecule type" value="Genomic_DNA"/>
</dbReference>
<dbReference type="VEuPathDB" id="FungiDB:RhiirFUN_005863"/>
<sequence>MDKPCGGGYTFGAPTQCAVYMAPRPGYGIPLGGISPMAAPDSEVEKLTTLFIGGISPGWANECYISIFVNKLTMIFQYFNEQYIIKLDLMNLGALEEGKIAFEFTLVLKTLMRLLGA</sequence>
<evidence type="ECO:0000313" key="1">
    <source>
        <dbReference type="EMBL" id="PKB97571.1"/>
    </source>
</evidence>
<accession>A0A2N0NSN3</accession>
<reference evidence="1 2" key="2">
    <citation type="submission" date="2017-09" db="EMBL/GenBank/DDBJ databases">
        <title>Extensive intraspecific genome diversity in a model arbuscular mycorrhizal fungus.</title>
        <authorList>
            <person name="Chen E.C."/>
            <person name="Morin E."/>
            <person name="Beaudet D."/>
            <person name="Noel J."/>
            <person name="Ndikumana S."/>
            <person name="Charron P."/>
            <person name="St-Onge C."/>
            <person name="Giorgi J."/>
            <person name="Grigoriev I.V."/>
            <person name="Roux C."/>
            <person name="Martin F.M."/>
            <person name="Corradi N."/>
        </authorList>
    </citation>
    <scope>NUCLEOTIDE SEQUENCE [LARGE SCALE GENOMIC DNA]</scope>
    <source>
        <strain evidence="1 2">A5</strain>
    </source>
</reference>